<accession>A0ABS5WC26</accession>
<dbReference type="RefSeq" id="WP_214610699.1">
    <property type="nucleotide sequence ID" value="NZ_JACATN010000001.1"/>
</dbReference>
<dbReference type="EMBL" id="JACATN010000001">
    <property type="protein sequence ID" value="MBT2160496.1"/>
    <property type="molecule type" value="Genomic_DNA"/>
</dbReference>
<protein>
    <submittedName>
        <fullName evidence="1">Uncharacterized protein</fullName>
    </submittedName>
</protein>
<dbReference type="Proteomes" id="UP000740413">
    <property type="component" value="Unassembled WGS sequence"/>
</dbReference>
<keyword evidence="2" id="KW-1185">Reference proteome</keyword>
<evidence type="ECO:0000313" key="1">
    <source>
        <dbReference type="EMBL" id="MBT2160496.1"/>
    </source>
</evidence>
<comment type="caution">
    <text evidence="1">The sequence shown here is derived from an EMBL/GenBank/DDBJ whole genome shotgun (WGS) entry which is preliminary data.</text>
</comment>
<proteinExistence type="predicted"/>
<name>A0ABS5WC26_9FLAO</name>
<evidence type="ECO:0000313" key="2">
    <source>
        <dbReference type="Proteomes" id="UP000740413"/>
    </source>
</evidence>
<organism evidence="1 2">
    <name type="scientific">Zobellia barbeyronii</name>
    <dbReference type="NCBI Taxonomy" id="2748009"/>
    <lineage>
        <taxon>Bacteria</taxon>
        <taxon>Pseudomonadati</taxon>
        <taxon>Bacteroidota</taxon>
        <taxon>Flavobacteriia</taxon>
        <taxon>Flavobacteriales</taxon>
        <taxon>Flavobacteriaceae</taxon>
        <taxon>Zobellia</taxon>
    </lineage>
</organism>
<sequence length="157" mass="17980">MANLGFETLLGKDIREALFMGVMQSEVMNNIYTILNPKLFFFKKVIGQIDIETSEDKTITGLTIFIIETIDKSFYKTISDNYGYTSNVMVVDKLLQEESLDKINENNFTSRIKERITSLKKGSISDEHVNHVLWDKGSYQIMLHFGSGIVRFASSIY</sequence>
<reference evidence="2" key="1">
    <citation type="submission" date="2023-07" db="EMBL/GenBank/DDBJ databases">
        <title>Zobellia barbeyronii sp. nov., a new marine flavobacterium, isolated from green and red algae.</title>
        <authorList>
            <person name="Nedashkovskaya O.I."/>
            <person name="Otstavnykh N."/>
            <person name="Zhukova N."/>
            <person name="Guzev K."/>
            <person name="Chausova V."/>
            <person name="Tekutyeva L."/>
            <person name="Mikhailov V."/>
            <person name="Isaeva M."/>
        </authorList>
    </citation>
    <scope>NUCLEOTIDE SEQUENCE [LARGE SCALE GENOMIC DNA]</scope>
    <source>
        <strain evidence="2">KMM 6746</strain>
    </source>
</reference>
<gene>
    <name evidence="1" type="ORF">HW347_04415</name>
</gene>